<dbReference type="Proteomes" id="UP000887572">
    <property type="component" value="Unplaced"/>
</dbReference>
<accession>A0A914I1K4</accession>
<proteinExistence type="predicted"/>
<evidence type="ECO:0000256" key="1">
    <source>
        <dbReference type="SAM" id="MobiDB-lite"/>
    </source>
</evidence>
<sequence>MMAILLISHIHRIRNIRLNMNVHDQKNEQNIDQEAVTMSRHNHHPSFDVWDQFILEESLLMGPNPEEVLLQEEDDYLVPNPFAIASLQDQLPNQYFDEFTPGHTVPKDKTESSSSHTVDSSNESNPDFMLAHKNLRILKIKLQEAEINHSLSPTTYRIQFINTKFANASKLEYRIQFINTKFANASKLKYRIQFINTKFANASKLEYRIQFINTKFTNASKLEYRIQFINTKFTNASKLEYRIQFINTKFANASKLECHIQFINTKFADASKLEYLIQFINTKFTNASKLEYLIQFINTKFTNASKLECRIQFINTKFANASESEFRIQFINTKFTNASKHEYSIQFINNEYCCIIASTRLGKLNNGSSVYRIHYDESVVFERFCVQHAEKQMYYYGVAVYRNHSEHSVATGCYLCSNQANEYGADFYRTQLDAYVGYKHPELNLQQIPENAANSSFGCATKTTFLEIFSQSIGEHFVVLLTEWQKRMPTNGPVQIEDTIFQNEFFKKHCEHLNKKY</sequence>
<organism evidence="2 3">
    <name type="scientific">Globodera rostochiensis</name>
    <name type="common">Golden nematode worm</name>
    <name type="synonym">Heterodera rostochiensis</name>
    <dbReference type="NCBI Taxonomy" id="31243"/>
    <lineage>
        <taxon>Eukaryota</taxon>
        <taxon>Metazoa</taxon>
        <taxon>Ecdysozoa</taxon>
        <taxon>Nematoda</taxon>
        <taxon>Chromadorea</taxon>
        <taxon>Rhabditida</taxon>
        <taxon>Tylenchina</taxon>
        <taxon>Tylenchomorpha</taxon>
        <taxon>Tylenchoidea</taxon>
        <taxon>Heteroderidae</taxon>
        <taxon>Heteroderinae</taxon>
        <taxon>Globodera</taxon>
    </lineage>
</organism>
<evidence type="ECO:0000313" key="3">
    <source>
        <dbReference type="WBParaSite" id="Gr19_v10_g6034.t1"/>
    </source>
</evidence>
<reference evidence="3" key="1">
    <citation type="submission" date="2022-11" db="UniProtKB">
        <authorList>
            <consortium name="WormBaseParasite"/>
        </authorList>
    </citation>
    <scope>IDENTIFICATION</scope>
</reference>
<keyword evidence="2" id="KW-1185">Reference proteome</keyword>
<evidence type="ECO:0000313" key="2">
    <source>
        <dbReference type="Proteomes" id="UP000887572"/>
    </source>
</evidence>
<feature type="region of interest" description="Disordered" evidence="1">
    <location>
        <begin position="98"/>
        <end position="125"/>
    </location>
</feature>
<dbReference type="WBParaSite" id="Gr19_v10_g6034.t1">
    <property type="protein sequence ID" value="Gr19_v10_g6034.t1"/>
    <property type="gene ID" value="Gr19_v10_g6034"/>
</dbReference>
<name>A0A914I1K4_GLORO</name>
<protein>
    <submittedName>
        <fullName evidence="3">Uncharacterized protein</fullName>
    </submittedName>
</protein>
<feature type="compositionally biased region" description="Low complexity" evidence="1">
    <location>
        <begin position="112"/>
        <end position="124"/>
    </location>
</feature>
<dbReference type="AlphaFoldDB" id="A0A914I1K4"/>